<sequence>MNGDHASVEKGTAMGVKDLKMEATIQDLGEEVLAGKSYMELVHYLAAWNAKKIAEAGGEEAWKALSPAEQAERDKHLMTEIVAVLGKEAYDALSPEDRRTLNLFISNKECVVDW</sequence>
<proteinExistence type="predicted"/>
<evidence type="ECO:0000313" key="2">
    <source>
        <dbReference type="Proteomes" id="UP000620124"/>
    </source>
</evidence>
<reference evidence="1" key="1">
    <citation type="submission" date="2020-05" db="EMBL/GenBank/DDBJ databases">
        <title>Mycena genomes resolve the evolution of fungal bioluminescence.</title>
        <authorList>
            <person name="Tsai I.J."/>
        </authorList>
    </citation>
    <scope>NUCLEOTIDE SEQUENCE</scope>
    <source>
        <strain evidence="1">CCC161011</strain>
    </source>
</reference>
<dbReference type="EMBL" id="JACAZI010000004">
    <property type="protein sequence ID" value="KAF7362668.1"/>
    <property type="molecule type" value="Genomic_DNA"/>
</dbReference>
<dbReference type="OrthoDB" id="3236156at2759"/>
<organism evidence="1 2">
    <name type="scientific">Mycena venus</name>
    <dbReference type="NCBI Taxonomy" id="2733690"/>
    <lineage>
        <taxon>Eukaryota</taxon>
        <taxon>Fungi</taxon>
        <taxon>Dikarya</taxon>
        <taxon>Basidiomycota</taxon>
        <taxon>Agaricomycotina</taxon>
        <taxon>Agaricomycetes</taxon>
        <taxon>Agaricomycetidae</taxon>
        <taxon>Agaricales</taxon>
        <taxon>Marasmiineae</taxon>
        <taxon>Mycenaceae</taxon>
        <taxon>Mycena</taxon>
    </lineage>
</organism>
<gene>
    <name evidence="1" type="ORF">MVEN_00616100</name>
</gene>
<accession>A0A8H7D8E3</accession>
<evidence type="ECO:0000313" key="1">
    <source>
        <dbReference type="EMBL" id="KAF7362668.1"/>
    </source>
</evidence>
<comment type="caution">
    <text evidence="1">The sequence shown here is derived from an EMBL/GenBank/DDBJ whole genome shotgun (WGS) entry which is preliminary data.</text>
</comment>
<name>A0A8H7D8E3_9AGAR</name>
<protein>
    <submittedName>
        <fullName evidence="1">Uncharacterized protein</fullName>
    </submittedName>
</protein>
<dbReference type="Proteomes" id="UP000620124">
    <property type="component" value="Unassembled WGS sequence"/>
</dbReference>
<dbReference type="AlphaFoldDB" id="A0A8H7D8E3"/>
<keyword evidence="2" id="KW-1185">Reference proteome</keyword>